<name>A0A7J6LQZ6_PEROL</name>
<feature type="coiled-coil region" evidence="1">
    <location>
        <begin position="2077"/>
        <end position="2106"/>
    </location>
</feature>
<protein>
    <submittedName>
        <fullName evidence="3">Uncharacterized protein</fullName>
    </submittedName>
</protein>
<keyword evidence="1" id="KW-0175">Coiled coil</keyword>
<organism evidence="3 4">
    <name type="scientific">Perkinsus olseni</name>
    <name type="common">Perkinsus atlanticus</name>
    <dbReference type="NCBI Taxonomy" id="32597"/>
    <lineage>
        <taxon>Eukaryota</taxon>
        <taxon>Sar</taxon>
        <taxon>Alveolata</taxon>
        <taxon>Perkinsozoa</taxon>
        <taxon>Perkinsea</taxon>
        <taxon>Perkinsida</taxon>
        <taxon>Perkinsidae</taxon>
        <taxon>Perkinsus</taxon>
    </lineage>
</organism>
<feature type="region of interest" description="Disordered" evidence="2">
    <location>
        <begin position="1320"/>
        <end position="1342"/>
    </location>
</feature>
<gene>
    <name evidence="3" type="ORF">FOZ61_003072</name>
</gene>
<evidence type="ECO:0000313" key="4">
    <source>
        <dbReference type="Proteomes" id="UP000570595"/>
    </source>
</evidence>
<dbReference type="EMBL" id="JABAHT010000192">
    <property type="protein sequence ID" value="KAF4661624.1"/>
    <property type="molecule type" value="Genomic_DNA"/>
</dbReference>
<feature type="compositionally biased region" description="Acidic residues" evidence="2">
    <location>
        <begin position="1333"/>
        <end position="1342"/>
    </location>
</feature>
<sequence length="2440" mass="265595">MLSPSMPRWLQGNEHVLYISRTGDLGPMFRDTMPFASRQLTVRVHCGDRSTLTTSRPRNPIAQTAPICEAATAYFTLRTSASEVSIEEVVVAVVEGFDDAGLRSLTESRDLILRIESPEGSLRDEVVNVQNGVGRFSQVHSTQVGLMKLSVHPYVATIDATLLTGATAEIRWLAGPAQTFEISQPTVQGNIVISTDEELEFTVTTYDIHGNPSDSDYRTCEVIIDVASVSEAAVSCSPTECSRAVLITRGIGTTAISSTAVQTLRLRIECTGRLDLKLGGIDYLDVSVVAGAAKMILMEGSEFTAVAGSPVSIQLRSVDAHGNLATSFSGFATLKLQESSACQLSRDRLPPEPQPSFTAGRATAQFSNLFAETCTAYLSSANLLAVSVARETAKLTWSPALPVSYRISFELSDEAASVDNLANVTFELLDNYGNVAINQIGSFTGRLSLAPPSAASAVPDNSIFFSAGYSYVQVSHNVPEVVTVGITTMPSGGLVAVGGSHQIEFLPGRVVEVVFNATRNTVVGSAMALSIVARDQYGNPATSLSTSSVWLAVATGTAVQLDPAGGMLTLTNGVATATATSKVAQTVTFGLSDSPGGSSLTGGWSFVARIVGGASRGFTLVNGEGEARLEHTVAEMVQAGVEDDNGRGVEIDPLVTVTFVPGRAAQLTVSLNATEASIDEAVLASVSCSDRYGNLVVDYDADGTVAWKVLGTGSPSDQLAVFAGGRATTILTADRLLSPPSEAVSVSLLSSGSSLGLSVQDATLVWTVGSARLIRLSGGRAATVGTDATITVEIADSHGNLLTALDQSYTVCLALPAAAILPRDRCITMASPSAAFAFSSLKAGLIVVSLESVNPDTLVLESPKDVLFLPVTAAQYAADNNAIGCTAALTVDERTSTVDDSITATVTARDPYGNVVTDFSGHVEIEVRRGDDIVLTPSNIVKVNGGVGVVSVSTEVPQTDVELRLVDSSDPQLLIDDSASVKIDFTAGEASKYQLSTGNDRLTVSSTAAVVVTVRAYDKFGNTPPAPFSSGKNRVQVYVVSGHILPSVFTAELSAQGDAEAEFIATKAGVVSLGLRNATADQPVALRSMLTLTFLPGPVSSWRIDGPTVELAGRAIDCLITARDSFGNAVSSLPDPQFITVLIRTALTKSGSKVERTEQTLLSGGQAVLEVFAPEHATIMMKAIHNSTGTESETFIATFRSDITPPRITFVRGEISTTSVGVNYALSEPGFVLCAALDQEAYEVFERTADEVKWRQILDTPGKGADVTGGNELSGSLRISGLVPDTAHTVLCYAGDDQSPPNMSTKDDIVDNEFTVKTLPQANTTSTGLNDGSDSDSDTGDDTGVEVLAKATEMQQSIMNQLMNTVQGIQSQCDEALDVVKERTTALQDELALAIANGGETEVQNRLRKNASRIYEDLDEVLHNMGVLDFGRTQDLEVVDRSTASMTGDRNEEQLELVKGAEGILNDIYELHIRLADLDGTDVEAEQILLKHLKELERKLSTYSGVINEEELARLHDIRQQQIKKLEDARRVGEEMKSIQQARHELLAKQASEVSDLLGSHEKEVRGAEGEALRQLREQEGELLMKRDRQRAEIVEKFRRKIESTSDELEKQRLIRSGMEAMTELDTNTTAERRELQERLKQKAEERAVARKAKHADELRDLLAKHKAEVDALNEQINNLKRQLKDGRVAIMIKINDIVGDDLVNAVSSREVEEALQREREERLYVLKERHERKLKVVRGDEEDIEALVRDYESTVVRAENEMEVEKLEQLRLNRERLRDRRAKRQAIFKKRSEAEDELRDAEHELAGAEATILEKQAFELLATASERAELEFETVLAGEMENTSVVASLEHATNLQVAGVLMGGGPDAEQVSGKYLRQLEEVQARVVAELGRHNAGQLAVVTRLNGKELDNLRVAHQREREKISTNHRQRKEVASRKLAVVDEEICEELQASSHASMTARMDMLMQQEIWPAPQCFCQAVLERSDELAREQQIRRNYAHLRRAADVSLGERSESEAARRAEEQRLRNELSVLDEEERFMASETIDGVVQTQGTSIKDHEETGTGSGRGLRFIDASVSEAERQRLLQEHELRRAEIEGQITDHQEAQKLALQQKFAARRRRIEAKREQIVLDKVRRSRMNVYLHRAIGALGAQRQLGKSHAEEMEEMANRHREREDEITQKLEEEARKDREALEDRYKTQMEELEGRLRRALRKAGNPRDSVRVAPEEMIAVREEHQEAIAAAAEELEDEKKVQELIMQKKIAEREARMKKSKDKVKKKHRQEQVLAELSYEQGKLQKVSGSGGKANVAQLVSSLNKVNALMRMLNTDSDASVSQTARRFTAVGPAIALESQTSIRPEPPAAPPFVEPPETPVNSLAIQLSQSGSLKALDLEHMFLKLTWSAQQTLLPCVPRKDFVQRSVLGKIKSRSGGVDGLVILAVF</sequence>
<evidence type="ECO:0000313" key="3">
    <source>
        <dbReference type="EMBL" id="KAF4661624.1"/>
    </source>
</evidence>
<feature type="coiled-coil region" evidence="1">
    <location>
        <begin position="2161"/>
        <end position="2264"/>
    </location>
</feature>
<feature type="coiled-coil region" evidence="1">
    <location>
        <begin position="1742"/>
        <end position="1812"/>
    </location>
</feature>
<accession>A0A7J6LQZ6</accession>
<dbReference type="OrthoDB" id="441059at2759"/>
<reference evidence="3 4" key="1">
    <citation type="submission" date="2020-04" db="EMBL/GenBank/DDBJ databases">
        <title>Perkinsus olseni comparative genomics.</title>
        <authorList>
            <person name="Bogema D.R."/>
        </authorList>
    </citation>
    <scope>NUCLEOTIDE SEQUENCE [LARGE SCALE GENOMIC DNA]</scope>
    <source>
        <strain evidence="3">ATCC PRA-179</strain>
    </source>
</reference>
<dbReference type="Proteomes" id="UP000570595">
    <property type="component" value="Unassembled WGS sequence"/>
</dbReference>
<feature type="coiled-coil region" evidence="1">
    <location>
        <begin position="1573"/>
        <end position="1690"/>
    </location>
</feature>
<evidence type="ECO:0000256" key="2">
    <source>
        <dbReference type="SAM" id="MobiDB-lite"/>
    </source>
</evidence>
<evidence type="ECO:0000256" key="1">
    <source>
        <dbReference type="SAM" id="Coils"/>
    </source>
</evidence>
<comment type="caution">
    <text evidence="3">The sequence shown here is derived from an EMBL/GenBank/DDBJ whole genome shotgun (WGS) entry which is preliminary data.</text>
</comment>
<proteinExistence type="predicted"/>